<dbReference type="CDD" id="cd03674">
    <property type="entry name" value="NUDIX_Hydrolase"/>
    <property type="match status" value="1"/>
</dbReference>
<dbReference type="AlphaFoldDB" id="A0A1C3P4E5"/>
<gene>
    <name evidence="3" type="ORF">FDG2_4268</name>
</gene>
<name>A0A1C3P4E5_9ACTN</name>
<dbReference type="Proteomes" id="UP000199013">
    <property type="component" value="Unassembled WGS sequence"/>
</dbReference>
<feature type="domain" description="Nudix hydrolase" evidence="2">
    <location>
        <begin position="50"/>
        <end position="189"/>
    </location>
</feature>
<dbReference type="EMBL" id="FLUV01001783">
    <property type="protein sequence ID" value="SBW24704.1"/>
    <property type="molecule type" value="Genomic_DNA"/>
</dbReference>
<organism evidence="3 4">
    <name type="scientific">Candidatus Protofrankia californiensis</name>
    <dbReference type="NCBI Taxonomy" id="1839754"/>
    <lineage>
        <taxon>Bacteria</taxon>
        <taxon>Bacillati</taxon>
        <taxon>Actinomycetota</taxon>
        <taxon>Actinomycetes</taxon>
        <taxon>Frankiales</taxon>
        <taxon>Frankiaceae</taxon>
        <taxon>Protofrankia</taxon>
    </lineage>
</organism>
<dbReference type="PANTHER" id="PTHR43736">
    <property type="entry name" value="ADP-RIBOSE PYROPHOSPHATASE"/>
    <property type="match status" value="1"/>
</dbReference>
<proteinExistence type="inferred from homology"/>
<evidence type="ECO:0000256" key="1">
    <source>
        <dbReference type="ARBA" id="ARBA00005582"/>
    </source>
</evidence>
<sequence>MANEALTVNNRVTSTVRDYLDAYPEEKDELSPLLNLAAGTDSVTSCATMPGHVTCGVVAVDTTRRVLQIRHKALGLWLLPGGHVENDDLTLMGAAMRELSEETGILASSVRPLGELPVDIDVHEIPENAAKAESKHTHYDFRFILKIQDARDPGSVDLQLDEVTDYRWIPASELSGRIGRKVTTILREW</sequence>
<evidence type="ECO:0000313" key="3">
    <source>
        <dbReference type="EMBL" id="SBW24704.1"/>
    </source>
</evidence>
<dbReference type="PANTHER" id="PTHR43736:SF1">
    <property type="entry name" value="DIHYDRONEOPTERIN TRIPHOSPHATE DIPHOSPHATASE"/>
    <property type="match status" value="1"/>
</dbReference>
<dbReference type="Gene3D" id="3.90.79.10">
    <property type="entry name" value="Nucleoside Triphosphate Pyrophosphohydrolase"/>
    <property type="match status" value="1"/>
</dbReference>
<dbReference type="SUPFAM" id="SSF55811">
    <property type="entry name" value="Nudix"/>
    <property type="match status" value="1"/>
</dbReference>
<evidence type="ECO:0000313" key="4">
    <source>
        <dbReference type="Proteomes" id="UP000199013"/>
    </source>
</evidence>
<evidence type="ECO:0000259" key="2">
    <source>
        <dbReference type="PROSITE" id="PS51462"/>
    </source>
</evidence>
<dbReference type="PROSITE" id="PS51462">
    <property type="entry name" value="NUDIX"/>
    <property type="match status" value="1"/>
</dbReference>
<keyword evidence="4" id="KW-1185">Reference proteome</keyword>
<dbReference type="Pfam" id="PF00293">
    <property type="entry name" value="NUDIX"/>
    <property type="match status" value="1"/>
</dbReference>
<protein>
    <recommendedName>
        <fullName evidence="2">Nudix hydrolase domain-containing protein</fullName>
    </recommendedName>
</protein>
<dbReference type="InterPro" id="IPR015797">
    <property type="entry name" value="NUDIX_hydrolase-like_dom_sf"/>
</dbReference>
<dbReference type="InterPro" id="IPR000086">
    <property type="entry name" value="NUDIX_hydrolase_dom"/>
</dbReference>
<comment type="similarity">
    <text evidence="1">Belongs to the Nudix hydrolase family.</text>
</comment>
<reference evidence="4" key="1">
    <citation type="submission" date="2016-02" db="EMBL/GenBank/DDBJ databases">
        <authorList>
            <person name="Wibberg D."/>
        </authorList>
    </citation>
    <scope>NUCLEOTIDE SEQUENCE [LARGE SCALE GENOMIC DNA]</scope>
</reference>
<accession>A0A1C3P4E5</accession>